<dbReference type="InterPro" id="IPR001314">
    <property type="entry name" value="Peptidase_S1A"/>
</dbReference>
<dbReference type="GO" id="GO:0002803">
    <property type="term" value="P:positive regulation of antibacterial peptide production"/>
    <property type="evidence" value="ECO:0007669"/>
    <property type="project" value="TreeGrafter"/>
</dbReference>
<feature type="signal peptide" evidence="6">
    <location>
        <begin position="1"/>
        <end position="24"/>
    </location>
</feature>
<keyword evidence="5" id="KW-1015">Disulfide bond</keyword>
<comment type="similarity">
    <text evidence="1">Belongs to the peptidase S1 family. Snake venom subfamily.</text>
</comment>
<dbReference type="EMBL" id="JACAGB010000108">
    <property type="protein sequence ID" value="KAF6270043.1"/>
    <property type="molecule type" value="Genomic_DNA"/>
</dbReference>
<dbReference type="AlphaFoldDB" id="A0A7J7R1Z1"/>
<evidence type="ECO:0000256" key="6">
    <source>
        <dbReference type="SAM" id="SignalP"/>
    </source>
</evidence>
<accession>A0A7J7R1Z1</accession>
<dbReference type="PROSITE" id="PS50240">
    <property type="entry name" value="TRYPSIN_DOM"/>
    <property type="match status" value="1"/>
</dbReference>
<protein>
    <submittedName>
        <fullName evidence="8">Kallikrein related peptidase 7</fullName>
    </submittedName>
</protein>
<dbReference type="CDD" id="cd00190">
    <property type="entry name" value="Tryp_SPc"/>
    <property type="match status" value="1"/>
</dbReference>
<keyword evidence="3" id="KW-0378">Hydrolase</keyword>
<evidence type="ECO:0000256" key="3">
    <source>
        <dbReference type="ARBA" id="ARBA00022801"/>
    </source>
</evidence>
<evidence type="ECO:0000256" key="1">
    <source>
        <dbReference type="ARBA" id="ARBA00009228"/>
    </source>
</evidence>
<dbReference type="PANTHER" id="PTHR24271:SF45">
    <property type="entry name" value="KALLIKREIN-7"/>
    <property type="match status" value="1"/>
</dbReference>
<evidence type="ECO:0000256" key="5">
    <source>
        <dbReference type="ARBA" id="ARBA00023157"/>
    </source>
</evidence>
<dbReference type="GO" id="GO:0006508">
    <property type="term" value="P:proteolysis"/>
    <property type="evidence" value="ECO:0007669"/>
    <property type="project" value="UniProtKB-KW"/>
</dbReference>
<dbReference type="Pfam" id="PF00089">
    <property type="entry name" value="Trypsin"/>
    <property type="match status" value="1"/>
</dbReference>
<dbReference type="SUPFAM" id="SSF50494">
    <property type="entry name" value="Trypsin-like serine proteases"/>
    <property type="match status" value="1"/>
</dbReference>
<dbReference type="GO" id="GO:0030141">
    <property type="term" value="C:secretory granule"/>
    <property type="evidence" value="ECO:0007669"/>
    <property type="project" value="TreeGrafter"/>
</dbReference>
<proteinExistence type="inferred from homology"/>
<evidence type="ECO:0000313" key="8">
    <source>
        <dbReference type="EMBL" id="KAF6270043.1"/>
    </source>
</evidence>
<evidence type="ECO:0000313" key="9">
    <source>
        <dbReference type="Proteomes" id="UP000558488"/>
    </source>
</evidence>
<feature type="chain" id="PRO_5029913545" evidence="6">
    <location>
        <begin position="25"/>
        <end position="256"/>
    </location>
</feature>
<dbReference type="InterPro" id="IPR001254">
    <property type="entry name" value="Trypsin_dom"/>
</dbReference>
<name>A0A7J7R1Z1_PIPKU</name>
<keyword evidence="9" id="KW-1185">Reference proteome</keyword>
<dbReference type="Gene3D" id="2.40.10.10">
    <property type="entry name" value="Trypsin-like serine proteases"/>
    <property type="match status" value="2"/>
</dbReference>
<keyword evidence="6" id="KW-0732">Signal</keyword>
<dbReference type="PANTHER" id="PTHR24271">
    <property type="entry name" value="KALLIKREIN-RELATED"/>
    <property type="match status" value="1"/>
</dbReference>
<dbReference type="Proteomes" id="UP000558488">
    <property type="component" value="Unassembled WGS sequence"/>
</dbReference>
<dbReference type="SMART" id="SM00020">
    <property type="entry name" value="Tryp_SPc"/>
    <property type="match status" value="1"/>
</dbReference>
<evidence type="ECO:0000256" key="4">
    <source>
        <dbReference type="ARBA" id="ARBA00022825"/>
    </source>
</evidence>
<evidence type="ECO:0000256" key="2">
    <source>
        <dbReference type="ARBA" id="ARBA00022670"/>
    </source>
</evidence>
<sequence>MAGTLLQPLLLLLLSLALGSAGQAAQGNGERILNGVECPRGTHPWQVVLFHNNTFLCAGVLINQRWVLTVAHCRKSDYLVQMGSDHLNIGTVQQIWATESFVHPQYDNRTYDHDLMLVKLSSPAKLSPNVRTIKLPTSCKFPGASCTVSGWGVTSMDVAPTFPLMLMCANANIISYKDCRKVYPVLLKKYIICAAPPVGLAYPCRADLGSPLMCEGSLQGLVSSGYYPCKPPFEPVIYTRLCMYRKWIIRTMKTNS</sequence>
<keyword evidence="4" id="KW-0720">Serine protease</keyword>
<dbReference type="InterPro" id="IPR009003">
    <property type="entry name" value="Peptidase_S1_PA"/>
</dbReference>
<dbReference type="PRINTS" id="PR00722">
    <property type="entry name" value="CHYMOTRYPSIN"/>
</dbReference>
<dbReference type="InterPro" id="IPR043504">
    <property type="entry name" value="Peptidase_S1_PA_chymotrypsin"/>
</dbReference>
<keyword evidence="2" id="KW-0645">Protease</keyword>
<comment type="caution">
    <text evidence="8">The sequence shown here is derived from an EMBL/GenBank/DDBJ whole genome shotgun (WGS) entry which is preliminary data.</text>
</comment>
<dbReference type="GO" id="GO:0004252">
    <property type="term" value="F:serine-type endopeptidase activity"/>
    <property type="evidence" value="ECO:0007669"/>
    <property type="project" value="InterPro"/>
</dbReference>
<gene>
    <name evidence="8" type="ORF">mPipKuh1_007297</name>
</gene>
<organism evidence="8 9">
    <name type="scientific">Pipistrellus kuhlii</name>
    <name type="common">Kuhl's pipistrelle</name>
    <dbReference type="NCBI Taxonomy" id="59472"/>
    <lineage>
        <taxon>Eukaryota</taxon>
        <taxon>Metazoa</taxon>
        <taxon>Chordata</taxon>
        <taxon>Craniata</taxon>
        <taxon>Vertebrata</taxon>
        <taxon>Euteleostomi</taxon>
        <taxon>Mammalia</taxon>
        <taxon>Eutheria</taxon>
        <taxon>Laurasiatheria</taxon>
        <taxon>Chiroptera</taxon>
        <taxon>Yangochiroptera</taxon>
        <taxon>Vespertilionidae</taxon>
        <taxon>Pipistrellus</taxon>
    </lineage>
</organism>
<reference evidence="8 9" key="1">
    <citation type="journal article" date="2020" name="Nature">
        <title>Six reference-quality genomes reveal evolution of bat adaptations.</title>
        <authorList>
            <person name="Jebb D."/>
            <person name="Huang Z."/>
            <person name="Pippel M."/>
            <person name="Hughes G.M."/>
            <person name="Lavrichenko K."/>
            <person name="Devanna P."/>
            <person name="Winkler S."/>
            <person name="Jermiin L.S."/>
            <person name="Skirmuntt E.C."/>
            <person name="Katzourakis A."/>
            <person name="Burkitt-Gray L."/>
            <person name="Ray D.A."/>
            <person name="Sullivan K.A.M."/>
            <person name="Roscito J.G."/>
            <person name="Kirilenko B.M."/>
            <person name="Davalos L.M."/>
            <person name="Corthals A.P."/>
            <person name="Power M.L."/>
            <person name="Jones G."/>
            <person name="Ransome R.D."/>
            <person name="Dechmann D.K.N."/>
            <person name="Locatelli A.G."/>
            <person name="Puechmaille S.J."/>
            <person name="Fedrigo O."/>
            <person name="Jarvis E.D."/>
            <person name="Hiller M."/>
            <person name="Vernes S.C."/>
            <person name="Myers E.W."/>
            <person name="Teeling E.C."/>
        </authorList>
    </citation>
    <scope>NUCLEOTIDE SEQUENCE [LARGE SCALE GENOMIC DNA]</scope>
    <source>
        <strain evidence="8">MPipKuh1</strain>
        <tissue evidence="8">Flight muscle</tissue>
    </source>
</reference>
<evidence type="ECO:0000259" key="7">
    <source>
        <dbReference type="PROSITE" id="PS50240"/>
    </source>
</evidence>
<dbReference type="FunFam" id="2.40.10.10:FF:000010">
    <property type="entry name" value="Kallikrein related peptidase 11"/>
    <property type="match status" value="1"/>
</dbReference>
<feature type="domain" description="Peptidase S1" evidence="7">
    <location>
        <begin position="32"/>
        <end position="253"/>
    </location>
</feature>